<dbReference type="GeneID" id="54556434"/>
<evidence type="ECO:0000313" key="2">
    <source>
        <dbReference type="EMBL" id="KAF2274735.1"/>
    </source>
</evidence>
<protein>
    <submittedName>
        <fullName evidence="2">Uncharacterized protein</fullName>
    </submittedName>
</protein>
<keyword evidence="1" id="KW-0472">Membrane</keyword>
<dbReference type="Proteomes" id="UP000800097">
    <property type="component" value="Unassembled WGS sequence"/>
</dbReference>
<name>A0A6A6JEN9_WESOR</name>
<keyword evidence="3" id="KW-1185">Reference proteome</keyword>
<sequence>MNKIWVIVSWFLVSGYWSAYGALLACLAGLPVLSFLLSRRSLSQRKWTIGGTSGTWEIEHLVERKNINLRLPLARTINVYVHRYPTPPSLFIHHHSHRRQQVRILSNGNCCVWL</sequence>
<dbReference type="RefSeq" id="XP_033652274.1">
    <property type="nucleotide sequence ID" value="XM_033803259.1"/>
</dbReference>
<accession>A0A6A6JEN9</accession>
<reference evidence="2" key="1">
    <citation type="journal article" date="2020" name="Stud. Mycol.">
        <title>101 Dothideomycetes genomes: a test case for predicting lifestyles and emergence of pathogens.</title>
        <authorList>
            <person name="Haridas S."/>
            <person name="Albert R."/>
            <person name="Binder M."/>
            <person name="Bloem J."/>
            <person name="Labutti K."/>
            <person name="Salamov A."/>
            <person name="Andreopoulos B."/>
            <person name="Baker S."/>
            <person name="Barry K."/>
            <person name="Bills G."/>
            <person name="Bluhm B."/>
            <person name="Cannon C."/>
            <person name="Castanera R."/>
            <person name="Culley D."/>
            <person name="Daum C."/>
            <person name="Ezra D."/>
            <person name="Gonzalez J."/>
            <person name="Henrissat B."/>
            <person name="Kuo A."/>
            <person name="Liang C."/>
            <person name="Lipzen A."/>
            <person name="Lutzoni F."/>
            <person name="Magnuson J."/>
            <person name="Mondo S."/>
            <person name="Nolan M."/>
            <person name="Ohm R."/>
            <person name="Pangilinan J."/>
            <person name="Park H.-J."/>
            <person name="Ramirez L."/>
            <person name="Alfaro M."/>
            <person name="Sun H."/>
            <person name="Tritt A."/>
            <person name="Yoshinaga Y."/>
            <person name="Zwiers L.-H."/>
            <person name="Turgeon B."/>
            <person name="Goodwin S."/>
            <person name="Spatafora J."/>
            <person name="Crous P."/>
            <person name="Grigoriev I."/>
        </authorList>
    </citation>
    <scope>NUCLEOTIDE SEQUENCE</scope>
    <source>
        <strain evidence="2">CBS 379.55</strain>
    </source>
</reference>
<dbReference type="AlphaFoldDB" id="A0A6A6JEN9"/>
<keyword evidence="1" id="KW-1133">Transmembrane helix</keyword>
<evidence type="ECO:0000313" key="3">
    <source>
        <dbReference type="Proteomes" id="UP000800097"/>
    </source>
</evidence>
<proteinExistence type="predicted"/>
<organism evidence="2 3">
    <name type="scientific">Westerdykella ornata</name>
    <dbReference type="NCBI Taxonomy" id="318751"/>
    <lineage>
        <taxon>Eukaryota</taxon>
        <taxon>Fungi</taxon>
        <taxon>Dikarya</taxon>
        <taxon>Ascomycota</taxon>
        <taxon>Pezizomycotina</taxon>
        <taxon>Dothideomycetes</taxon>
        <taxon>Pleosporomycetidae</taxon>
        <taxon>Pleosporales</taxon>
        <taxon>Sporormiaceae</taxon>
        <taxon>Westerdykella</taxon>
    </lineage>
</organism>
<keyword evidence="1" id="KW-0812">Transmembrane</keyword>
<evidence type="ECO:0000256" key="1">
    <source>
        <dbReference type="SAM" id="Phobius"/>
    </source>
</evidence>
<dbReference type="PROSITE" id="PS51257">
    <property type="entry name" value="PROKAR_LIPOPROTEIN"/>
    <property type="match status" value="1"/>
</dbReference>
<gene>
    <name evidence="2" type="ORF">EI97DRAFT_98142</name>
</gene>
<dbReference type="EMBL" id="ML986501">
    <property type="protein sequence ID" value="KAF2274735.1"/>
    <property type="molecule type" value="Genomic_DNA"/>
</dbReference>
<feature type="transmembrane region" description="Helical" evidence="1">
    <location>
        <begin position="17"/>
        <end position="37"/>
    </location>
</feature>